<evidence type="ECO:0000256" key="8">
    <source>
        <dbReference type="ARBA" id="ARBA00023303"/>
    </source>
</evidence>
<evidence type="ECO:0000313" key="10">
    <source>
        <dbReference type="Ensembl" id="ENSPKIP00000012000.1"/>
    </source>
</evidence>
<dbReference type="KEGG" id="pki:111844522"/>
<dbReference type="Ensembl" id="ENSPKIT00000036383.1">
    <property type="protein sequence ID" value="ENSPKIP00000012000.1"/>
    <property type="gene ID" value="ENSPKIG00000025628.1"/>
</dbReference>
<dbReference type="GeneID" id="111844522"/>
<evidence type="ECO:0000256" key="6">
    <source>
        <dbReference type="ARBA" id="ARBA00023065"/>
    </source>
</evidence>
<keyword evidence="7 9" id="KW-0472">Membrane</keyword>
<dbReference type="PANTHER" id="PTHR32261">
    <property type="entry name" value="CALCIUM HOMEOSTASIS MODULATOR PROTEIN"/>
    <property type="match status" value="1"/>
</dbReference>
<dbReference type="GO" id="GO:1904669">
    <property type="term" value="P:ATP export"/>
    <property type="evidence" value="ECO:0007669"/>
    <property type="project" value="UniProtKB-ARBA"/>
</dbReference>
<dbReference type="Proteomes" id="UP000261540">
    <property type="component" value="Unplaced"/>
</dbReference>
<dbReference type="GO" id="GO:0005261">
    <property type="term" value="F:monoatomic cation channel activity"/>
    <property type="evidence" value="ECO:0007669"/>
    <property type="project" value="TreeGrafter"/>
</dbReference>
<name>A0A3B3R258_9TELE</name>
<feature type="transmembrane region" description="Helical" evidence="9">
    <location>
        <begin position="182"/>
        <end position="201"/>
    </location>
</feature>
<dbReference type="STRING" id="1676925.ENSPKIP00000012000"/>
<protein>
    <submittedName>
        <fullName evidence="10">Calcium homeostasis modulator family member 5, tandem duplicate 1</fullName>
    </submittedName>
</protein>
<dbReference type="InterPro" id="IPR029569">
    <property type="entry name" value="CALHM"/>
</dbReference>
<dbReference type="PANTHER" id="PTHR32261:SF8">
    <property type="entry name" value="CALCIUM HOMEOSTASIS MODULATOR PROTEIN 5"/>
    <property type="match status" value="1"/>
</dbReference>
<dbReference type="OrthoDB" id="5953668at2759"/>
<keyword evidence="3" id="KW-0813">Transport</keyword>
<dbReference type="AlphaFoldDB" id="A0A3B3R258"/>
<keyword evidence="6" id="KW-0406">Ion transport</keyword>
<feature type="transmembrane region" description="Helical" evidence="9">
    <location>
        <begin position="51"/>
        <end position="70"/>
    </location>
</feature>
<dbReference type="GO" id="GO:0005886">
    <property type="term" value="C:plasma membrane"/>
    <property type="evidence" value="ECO:0007669"/>
    <property type="project" value="TreeGrafter"/>
</dbReference>
<dbReference type="GeneTree" id="ENSGT01030000234610"/>
<reference evidence="10" key="1">
    <citation type="submission" date="2025-08" db="UniProtKB">
        <authorList>
            <consortium name="Ensembl"/>
        </authorList>
    </citation>
    <scope>IDENTIFICATION</scope>
</reference>
<keyword evidence="11" id="KW-1185">Reference proteome</keyword>
<sequence>MDVYKTVLNFLTNQKTTIGYSFMAALTIGGQRIFTMFSFQCPCNRSQNMMYGLTFLLAPAFVLLILGFFFSSRLWRLLTGCCLNPRKLCPRGNFLGCTFALLKVSVHAFVAPTMWLSVALLNGTFYECAVSGTDYNLIVKMFCKNETALCERELPKVPCGKTLLSPDDTNALLLMLRAQSQILGWCIIISVAAAGLAGTCYKNCRSQVSYMQLTFWKKYIDTEREKFDIYASDYATKLADRNLTSFFENRDPEAFPFPTHTAWEEVSALYNYSHSDQCYSTLQSFVEHGDRDSRPDKRPEMVALNDTF</sequence>
<organism evidence="10 11">
    <name type="scientific">Paramormyrops kingsleyae</name>
    <dbReference type="NCBI Taxonomy" id="1676925"/>
    <lineage>
        <taxon>Eukaryota</taxon>
        <taxon>Metazoa</taxon>
        <taxon>Chordata</taxon>
        <taxon>Craniata</taxon>
        <taxon>Vertebrata</taxon>
        <taxon>Euteleostomi</taxon>
        <taxon>Actinopterygii</taxon>
        <taxon>Neopterygii</taxon>
        <taxon>Teleostei</taxon>
        <taxon>Osteoglossocephala</taxon>
        <taxon>Osteoglossomorpha</taxon>
        <taxon>Osteoglossiformes</taxon>
        <taxon>Mormyridae</taxon>
        <taxon>Paramormyrops</taxon>
    </lineage>
</organism>
<feature type="transmembrane region" description="Helical" evidence="9">
    <location>
        <begin position="20"/>
        <end position="39"/>
    </location>
</feature>
<dbReference type="CTD" id="100037308"/>
<evidence type="ECO:0000256" key="5">
    <source>
        <dbReference type="ARBA" id="ARBA00022989"/>
    </source>
</evidence>
<dbReference type="Pfam" id="PF14798">
    <property type="entry name" value="Ca_hom_mod"/>
    <property type="match status" value="1"/>
</dbReference>
<accession>A0A3B3R258</accession>
<keyword evidence="8" id="KW-0407">Ion channel</keyword>
<proteinExistence type="inferred from homology"/>
<dbReference type="RefSeq" id="XP_023668832.1">
    <property type="nucleotide sequence ID" value="XM_023813064.2"/>
</dbReference>
<evidence type="ECO:0000256" key="3">
    <source>
        <dbReference type="ARBA" id="ARBA00022448"/>
    </source>
</evidence>
<evidence type="ECO:0000256" key="2">
    <source>
        <dbReference type="ARBA" id="ARBA00008497"/>
    </source>
</evidence>
<reference evidence="10" key="2">
    <citation type="submission" date="2025-09" db="UniProtKB">
        <authorList>
            <consortium name="Ensembl"/>
        </authorList>
    </citation>
    <scope>IDENTIFICATION</scope>
</reference>
<evidence type="ECO:0000256" key="9">
    <source>
        <dbReference type="SAM" id="Phobius"/>
    </source>
</evidence>
<keyword evidence="5 9" id="KW-1133">Transmembrane helix</keyword>
<evidence type="ECO:0000256" key="7">
    <source>
        <dbReference type="ARBA" id="ARBA00023136"/>
    </source>
</evidence>
<evidence type="ECO:0000313" key="11">
    <source>
        <dbReference type="Proteomes" id="UP000261540"/>
    </source>
</evidence>
<comment type="subcellular location">
    <subcellularLocation>
        <location evidence="1">Membrane</location>
        <topology evidence="1">Multi-pass membrane protein</topology>
    </subcellularLocation>
</comment>
<keyword evidence="4 9" id="KW-0812">Transmembrane</keyword>
<evidence type="ECO:0000256" key="4">
    <source>
        <dbReference type="ARBA" id="ARBA00022692"/>
    </source>
</evidence>
<evidence type="ECO:0000256" key="1">
    <source>
        <dbReference type="ARBA" id="ARBA00004141"/>
    </source>
</evidence>
<comment type="similarity">
    <text evidence="2">Belongs to the CALHM family.</text>
</comment>